<dbReference type="FunFam" id="3.30.160.60:FF:000748">
    <property type="entry name" value="PR domain zinc finger protein"/>
    <property type="match status" value="1"/>
</dbReference>
<keyword evidence="12" id="KW-0539">Nucleus</keyword>
<feature type="compositionally biased region" description="Pro residues" evidence="15">
    <location>
        <begin position="603"/>
        <end position="612"/>
    </location>
</feature>
<dbReference type="GO" id="GO:0001227">
    <property type="term" value="F:DNA-binding transcription repressor activity, RNA polymerase II-specific"/>
    <property type="evidence" value="ECO:0007669"/>
    <property type="project" value="InterPro"/>
</dbReference>
<feature type="domain" description="SET" evidence="17">
    <location>
        <begin position="60"/>
        <end position="175"/>
    </location>
</feature>
<sequence>IGEGAFSRHIYTEKQKLGVCELHMNQWRDADFARNCTYIVPDQASEPGFGVPRAVTSIPRNLTFGYGPDNEVTGVFSKEYIPQDTRFGPLEGDIYTRDGVPPQASRRYFWRIYYGGQLHHFVDGYNVHRSNWMRYVNPPRSPAEQNLVACQDGHDIFFYTIRPVDTQQELLVWYSQEFLQKLHRSETQERSQSEFLVCVCVCVHVYSMRLLDIDPRSPGLHRHVEPERSPDSLLSLGTEAYASPLPPHQHGLYDPCQGLLPHPLYPTSTPLACPYPLLSPYSAHYPRLLQYSPPYPGLLPPADSTVYGSCLTNDCLPVSTAACPGMLPSALPYLTPPHGGLKERPPNMSPPRAPPSPPKPPRPPPSRCADSVDHRPATPDESSGSGHRSLPYPLKKQNGKIKYECNVCRKTFGQLSNLKVHLRVHSGERPFQCHVCKKSFTQLAHLQKHHLVHTGEKPHECQVCHKRFSSTSNLKTHLRLHLGEKPYQCKLCSTKFTQYIHLKLHRRLHDGPERPHRCPRCPLTFLHRFSLALHQRDGCGANLPPAVAELIDRFDSSAEADGVPESGDAALAEAALGRWLAREMELKEDRGLLQLLGLKPRHPSPAPSPATSPAPSGATTYQGRASVLHLCSQPLVKAEVE</sequence>
<evidence type="ECO:0000256" key="11">
    <source>
        <dbReference type="ARBA" id="ARBA00023163"/>
    </source>
</evidence>
<evidence type="ECO:0000256" key="1">
    <source>
        <dbReference type="ARBA" id="ARBA00006991"/>
    </source>
</evidence>
<keyword evidence="7" id="KW-0391">Immunity</keyword>
<keyword evidence="6" id="KW-0862">Zinc</keyword>
<evidence type="ECO:0000259" key="16">
    <source>
        <dbReference type="PROSITE" id="PS50157"/>
    </source>
</evidence>
<feature type="domain" description="C2H2-type" evidence="16">
    <location>
        <begin position="403"/>
        <end position="430"/>
    </location>
</feature>
<organism evidence="18 19">
    <name type="scientific">Paramormyrops kingsleyae</name>
    <dbReference type="NCBI Taxonomy" id="1676925"/>
    <lineage>
        <taxon>Eukaryota</taxon>
        <taxon>Metazoa</taxon>
        <taxon>Chordata</taxon>
        <taxon>Craniata</taxon>
        <taxon>Vertebrata</taxon>
        <taxon>Euteleostomi</taxon>
        <taxon>Actinopterygii</taxon>
        <taxon>Neopterygii</taxon>
        <taxon>Teleostei</taxon>
        <taxon>Osteoglossocephala</taxon>
        <taxon>Osteoglossomorpha</taxon>
        <taxon>Osteoglossiformes</taxon>
        <taxon>Mormyridae</taxon>
        <taxon>Paramormyrops</taxon>
    </lineage>
</organism>
<dbReference type="GO" id="GO:0005737">
    <property type="term" value="C:cytoplasm"/>
    <property type="evidence" value="ECO:0007669"/>
    <property type="project" value="UniProtKB-SubCell"/>
</dbReference>
<comment type="similarity">
    <text evidence="1">Belongs to the krueppel C2H2-type zinc-finger protein family.</text>
</comment>
<dbReference type="FunFam" id="3.30.160.60:FF:001272">
    <property type="entry name" value="Zinc finger protein 683"/>
    <property type="match status" value="1"/>
</dbReference>
<dbReference type="Ensembl" id="ENSPKIT00000029937.1">
    <property type="protein sequence ID" value="ENSPKIP00000005922.1"/>
    <property type="gene ID" value="ENSPKIG00000022335.1"/>
</dbReference>
<dbReference type="Gene3D" id="3.30.160.60">
    <property type="entry name" value="Classic Zinc Finger"/>
    <property type="match status" value="4"/>
</dbReference>
<dbReference type="GO" id="GO:0002250">
    <property type="term" value="P:adaptive immune response"/>
    <property type="evidence" value="ECO:0007669"/>
    <property type="project" value="UniProtKB-KW"/>
</dbReference>
<dbReference type="GO" id="GO:0045165">
    <property type="term" value="P:cell fate commitment"/>
    <property type="evidence" value="ECO:0007669"/>
    <property type="project" value="UniProtKB-UniRule"/>
</dbReference>
<feature type="domain" description="C2H2-type" evidence="16">
    <location>
        <begin position="431"/>
        <end position="458"/>
    </location>
</feature>
<feature type="region of interest" description="Disordered" evidence="15">
    <location>
        <begin position="597"/>
        <end position="620"/>
    </location>
</feature>
<dbReference type="GO" id="GO:0008270">
    <property type="term" value="F:zinc ion binding"/>
    <property type="evidence" value="ECO:0007669"/>
    <property type="project" value="UniProtKB-KW"/>
</dbReference>
<dbReference type="GeneTree" id="ENSGT00940000154798"/>
<evidence type="ECO:0000256" key="14">
    <source>
        <dbReference type="PROSITE-ProRule" id="PRU00042"/>
    </source>
</evidence>
<dbReference type="InterPro" id="IPR044413">
    <property type="entry name" value="PRDM1_PR-SET"/>
</dbReference>
<dbReference type="PANTHER" id="PTHR16515">
    <property type="entry name" value="PR DOMAIN ZINC FINGER PROTEIN"/>
    <property type="match status" value="1"/>
</dbReference>
<accession>A0A3B3QGM7</accession>
<comment type="similarity">
    <text evidence="13">Belongs to the class V-like SAM-binding methyltransferase superfamily.</text>
</comment>
<evidence type="ECO:0000256" key="7">
    <source>
        <dbReference type="ARBA" id="ARBA00022859"/>
    </source>
</evidence>
<evidence type="ECO:0000256" key="13">
    <source>
        <dbReference type="PIRNR" id="PIRNR013212"/>
    </source>
</evidence>
<reference evidence="18" key="1">
    <citation type="submission" date="2025-08" db="UniProtKB">
        <authorList>
            <consortium name="Ensembl"/>
        </authorList>
    </citation>
    <scope>IDENTIFICATION</scope>
</reference>
<dbReference type="Proteomes" id="UP000261540">
    <property type="component" value="Unplaced"/>
</dbReference>
<dbReference type="AlphaFoldDB" id="A0A3B3QGM7"/>
<keyword evidence="19" id="KW-1185">Reference proteome</keyword>
<evidence type="ECO:0000256" key="10">
    <source>
        <dbReference type="ARBA" id="ARBA00023130"/>
    </source>
</evidence>
<dbReference type="GO" id="GO:0005634">
    <property type="term" value="C:nucleus"/>
    <property type="evidence" value="ECO:0007669"/>
    <property type="project" value="UniProtKB-SubCell"/>
</dbReference>
<keyword evidence="8" id="KW-0805">Transcription regulation</keyword>
<dbReference type="InterPro" id="IPR001214">
    <property type="entry name" value="SET_dom"/>
</dbReference>
<dbReference type="GO" id="GO:0002682">
    <property type="term" value="P:regulation of immune system process"/>
    <property type="evidence" value="ECO:0007669"/>
    <property type="project" value="UniProtKB-ARBA"/>
</dbReference>
<keyword evidence="9" id="KW-0238">DNA-binding</keyword>
<dbReference type="FunFam" id="3.30.160.60:FF:000132">
    <property type="entry name" value="PR domain zinc finger protein 1"/>
    <property type="match status" value="1"/>
</dbReference>
<keyword evidence="4" id="KW-0677">Repeat</keyword>
<dbReference type="SUPFAM" id="SSF82199">
    <property type="entry name" value="SET domain"/>
    <property type="match status" value="1"/>
</dbReference>
<dbReference type="InterPro" id="IPR036236">
    <property type="entry name" value="Znf_C2H2_sf"/>
</dbReference>
<evidence type="ECO:0000313" key="18">
    <source>
        <dbReference type="Ensembl" id="ENSPKIP00000005922.1"/>
    </source>
</evidence>
<evidence type="ECO:0000256" key="8">
    <source>
        <dbReference type="ARBA" id="ARBA00023015"/>
    </source>
</evidence>
<dbReference type="EC" id="2.1.1.-" evidence="13"/>
<dbReference type="GO" id="GO:0045087">
    <property type="term" value="P:innate immune response"/>
    <property type="evidence" value="ECO:0007669"/>
    <property type="project" value="UniProtKB-KW"/>
</dbReference>
<feature type="domain" description="C2H2-type" evidence="16">
    <location>
        <begin position="459"/>
        <end position="486"/>
    </location>
</feature>
<dbReference type="Gene3D" id="2.170.270.10">
    <property type="entry name" value="SET domain"/>
    <property type="match status" value="1"/>
</dbReference>
<keyword evidence="11" id="KW-0804">Transcription</keyword>
<dbReference type="SMART" id="SM00355">
    <property type="entry name" value="ZnF_C2H2"/>
    <property type="match status" value="5"/>
</dbReference>
<comment type="subcellular location">
    <subcellularLocation>
        <location evidence="13">Nucleus</location>
    </subcellularLocation>
    <subcellularLocation>
        <location evidence="13">Cytoplasm</location>
    </subcellularLocation>
</comment>
<dbReference type="PROSITE" id="PS50280">
    <property type="entry name" value="SET"/>
    <property type="match status" value="1"/>
</dbReference>
<evidence type="ECO:0000313" key="19">
    <source>
        <dbReference type="Proteomes" id="UP000261540"/>
    </source>
</evidence>
<dbReference type="Pfam" id="PF00096">
    <property type="entry name" value="zf-C2H2"/>
    <property type="match status" value="3"/>
</dbReference>
<keyword evidence="2" id="KW-0399">Innate immunity</keyword>
<dbReference type="FunFam" id="3.30.160.60:FF:000262">
    <property type="entry name" value="PR domain zinc finger protein 1"/>
    <property type="match status" value="1"/>
</dbReference>
<dbReference type="SMART" id="SM00317">
    <property type="entry name" value="SET"/>
    <property type="match status" value="1"/>
</dbReference>
<dbReference type="InterPro" id="IPR050331">
    <property type="entry name" value="Zinc_finger"/>
</dbReference>
<evidence type="ECO:0000256" key="6">
    <source>
        <dbReference type="ARBA" id="ARBA00022833"/>
    </source>
</evidence>
<dbReference type="Pfam" id="PF21549">
    <property type="entry name" value="PRDM2_PR"/>
    <property type="match status" value="1"/>
</dbReference>
<name>A0A3B3QGM7_9TELE</name>
<dbReference type="PROSITE" id="PS00028">
    <property type="entry name" value="ZINC_FINGER_C2H2_1"/>
    <property type="match status" value="4"/>
</dbReference>
<reference evidence="18" key="2">
    <citation type="submission" date="2025-09" db="UniProtKB">
        <authorList>
            <consortium name="Ensembl"/>
        </authorList>
    </citation>
    <scope>IDENTIFICATION</scope>
</reference>
<evidence type="ECO:0000256" key="4">
    <source>
        <dbReference type="ARBA" id="ARBA00022737"/>
    </source>
</evidence>
<comment type="function">
    <text evidence="13">Transcription factor that mediates a transcriptional program in various innate and adaptive immune tissue-resident lymphocyte T cell types such as tissue-resident memory T (Trm), natural killer (trNK) and natural killer T (NKT) cells and negatively regulates gene expression of proteins that promote the egress of tissue-resident T-cell populations from non-lymphoid organs. Plays a role in the development, retention and long-term establishment of adaptive and innate tissue-resident lymphocyte T cell types in non-lymphoid organs, such as the skin and gut, but also in other nonbarrier tissues like liver and kidney, and therefore may provide immediate immunological protection against reactivating infections or viral reinfection. Binds specifically to the PRDI element in the promoter of the beta-interferon gene. Drives the maturation of B-lymphocytes into Ig secreting cells. Associates with the transcriptional repressor ZNF683 to chromatin at gene promoter regions.</text>
</comment>
<proteinExistence type="inferred from homology"/>
<dbReference type="PANTHER" id="PTHR16515:SF64">
    <property type="entry name" value="PR DOMAIN ZINC FINGER PROTEIN 1"/>
    <property type="match status" value="1"/>
</dbReference>
<dbReference type="InterPro" id="IPR016608">
    <property type="entry name" value="PRDM1"/>
</dbReference>
<keyword evidence="3" id="KW-0479">Metal-binding</keyword>
<dbReference type="InterPro" id="IPR013087">
    <property type="entry name" value="Znf_C2H2_type"/>
</dbReference>
<evidence type="ECO:0000256" key="12">
    <source>
        <dbReference type="ARBA" id="ARBA00023242"/>
    </source>
</evidence>
<evidence type="ECO:0000256" key="9">
    <source>
        <dbReference type="ARBA" id="ARBA00023125"/>
    </source>
</evidence>
<dbReference type="GO" id="GO:0051239">
    <property type="term" value="P:regulation of multicellular organismal process"/>
    <property type="evidence" value="ECO:0007669"/>
    <property type="project" value="UniProtKB-ARBA"/>
</dbReference>
<dbReference type="PROSITE" id="PS50157">
    <property type="entry name" value="ZINC_FINGER_C2H2_2"/>
    <property type="match status" value="4"/>
</dbReference>
<dbReference type="InterPro" id="IPR046341">
    <property type="entry name" value="SET_dom_sf"/>
</dbReference>
<evidence type="ECO:0000256" key="5">
    <source>
        <dbReference type="ARBA" id="ARBA00022771"/>
    </source>
</evidence>
<protein>
    <recommendedName>
        <fullName evidence="13">PR domain zinc finger protein 1</fullName>
        <ecNumber evidence="13">2.1.1.-</ecNumber>
    </recommendedName>
</protein>
<evidence type="ECO:0000256" key="3">
    <source>
        <dbReference type="ARBA" id="ARBA00022723"/>
    </source>
</evidence>
<feature type="region of interest" description="Disordered" evidence="15">
    <location>
        <begin position="334"/>
        <end position="394"/>
    </location>
</feature>
<dbReference type="GO" id="GO:0000978">
    <property type="term" value="F:RNA polymerase II cis-regulatory region sequence-specific DNA binding"/>
    <property type="evidence" value="ECO:0007669"/>
    <property type="project" value="TreeGrafter"/>
</dbReference>
<keyword evidence="5 14" id="KW-0863">Zinc-finger</keyword>
<comment type="subunit">
    <text evidence="13">Interacts with PRMT5. Interacts with FBXO10. Interacts with FBXO11.</text>
</comment>
<dbReference type="PIRSF" id="PIRSF013212">
    <property type="entry name" value="PRDM1"/>
    <property type="match status" value="1"/>
</dbReference>
<dbReference type="SUPFAM" id="SSF57667">
    <property type="entry name" value="beta-beta-alpha zinc fingers"/>
    <property type="match status" value="3"/>
</dbReference>
<dbReference type="CDD" id="cd19187">
    <property type="entry name" value="PR-SET_PRDM1"/>
    <property type="match status" value="1"/>
</dbReference>
<evidence type="ECO:0000259" key="17">
    <source>
        <dbReference type="PROSITE" id="PS50280"/>
    </source>
</evidence>
<evidence type="ECO:0000256" key="2">
    <source>
        <dbReference type="ARBA" id="ARBA00022588"/>
    </source>
</evidence>
<feature type="compositionally biased region" description="Pro residues" evidence="15">
    <location>
        <begin position="347"/>
        <end position="366"/>
    </location>
</feature>
<evidence type="ECO:0000256" key="15">
    <source>
        <dbReference type="SAM" id="MobiDB-lite"/>
    </source>
</evidence>
<keyword evidence="10" id="KW-1064">Adaptive immunity</keyword>
<feature type="domain" description="C2H2-type" evidence="16">
    <location>
        <begin position="487"/>
        <end position="514"/>
    </location>
</feature>